<evidence type="ECO:0000313" key="1">
    <source>
        <dbReference type="EMBL" id="KKU32538.1"/>
    </source>
</evidence>
<dbReference type="Proteomes" id="UP000034067">
    <property type="component" value="Unassembled WGS sequence"/>
</dbReference>
<accession>A0A0G1RRF4</accession>
<protein>
    <submittedName>
        <fullName evidence="1">Uncharacterized protein</fullName>
    </submittedName>
</protein>
<evidence type="ECO:0000313" key="2">
    <source>
        <dbReference type="Proteomes" id="UP000034067"/>
    </source>
</evidence>
<dbReference type="EMBL" id="LCMJ01000054">
    <property type="protein sequence ID" value="KKU32538.1"/>
    <property type="molecule type" value="Genomic_DNA"/>
</dbReference>
<feature type="non-terminal residue" evidence="1">
    <location>
        <position position="1"/>
    </location>
</feature>
<organism evidence="1 2">
    <name type="scientific">Candidatus Azambacteria bacterium GW2011_GWB1_46_27</name>
    <dbReference type="NCBI Taxonomy" id="1618617"/>
    <lineage>
        <taxon>Bacteria</taxon>
        <taxon>Candidatus Azamiibacteriota</taxon>
    </lineage>
</organism>
<name>A0A0G1RRF4_9BACT</name>
<comment type="caution">
    <text evidence="1">The sequence shown here is derived from an EMBL/GenBank/DDBJ whole genome shotgun (WGS) entry which is preliminary data.</text>
</comment>
<dbReference type="AlphaFoldDB" id="A0A0G1RRF4"/>
<sequence>FKGFLRKCVEALQKLPDRGILAGMGELLDDKQKTWVKVNLRKDTIFLLKLKLAP</sequence>
<gene>
    <name evidence="1" type="ORF">UX48_C0054G0004</name>
</gene>
<proteinExistence type="predicted"/>
<reference evidence="1 2" key="1">
    <citation type="journal article" date="2015" name="Nature">
        <title>rRNA introns, odd ribosomes, and small enigmatic genomes across a large radiation of phyla.</title>
        <authorList>
            <person name="Brown C.T."/>
            <person name="Hug L.A."/>
            <person name="Thomas B.C."/>
            <person name="Sharon I."/>
            <person name="Castelle C.J."/>
            <person name="Singh A."/>
            <person name="Wilkins M.J."/>
            <person name="Williams K.H."/>
            <person name="Banfield J.F."/>
        </authorList>
    </citation>
    <scope>NUCLEOTIDE SEQUENCE [LARGE SCALE GENOMIC DNA]</scope>
</reference>